<reference evidence="2" key="1">
    <citation type="journal article" date="2013" name="Nature">
        <title>Draft genome of the wheat A-genome progenitor Triticum urartu.</title>
        <authorList>
            <person name="Ling H.Q."/>
            <person name="Zhao S."/>
            <person name="Liu D."/>
            <person name="Wang J."/>
            <person name="Sun H."/>
            <person name="Zhang C."/>
            <person name="Fan H."/>
            <person name="Li D."/>
            <person name="Dong L."/>
            <person name="Tao Y."/>
            <person name="Gao C."/>
            <person name="Wu H."/>
            <person name="Li Y."/>
            <person name="Cui Y."/>
            <person name="Guo X."/>
            <person name="Zheng S."/>
            <person name="Wang B."/>
            <person name="Yu K."/>
            <person name="Liang Q."/>
            <person name="Yang W."/>
            <person name="Lou X."/>
            <person name="Chen J."/>
            <person name="Feng M."/>
            <person name="Jian J."/>
            <person name="Zhang X."/>
            <person name="Luo G."/>
            <person name="Jiang Y."/>
            <person name="Liu J."/>
            <person name="Wang Z."/>
            <person name="Sha Y."/>
            <person name="Zhang B."/>
            <person name="Wu H."/>
            <person name="Tang D."/>
            <person name="Shen Q."/>
            <person name="Xue P."/>
            <person name="Zou S."/>
            <person name="Wang X."/>
            <person name="Liu X."/>
            <person name="Wang F."/>
            <person name="Yang Y."/>
            <person name="An X."/>
            <person name="Dong Z."/>
            <person name="Zhang K."/>
            <person name="Zhang X."/>
            <person name="Luo M.C."/>
            <person name="Dvorak J."/>
            <person name="Tong Y."/>
            <person name="Wang J."/>
            <person name="Yang H."/>
            <person name="Li Z."/>
            <person name="Wang D."/>
            <person name="Zhang A."/>
            <person name="Wang J."/>
        </authorList>
    </citation>
    <scope>NUCLEOTIDE SEQUENCE</scope>
    <source>
        <strain evidence="2">cv. G1812</strain>
    </source>
</reference>
<dbReference type="Proteomes" id="UP000015106">
    <property type="component" value="Chromosome 5"/>
</dbReference>
<dbReference type="Gramene" id="TuG1812G0500003642.01.T02">
    <property type="protein sequence ID" value="TuG1812G0500003642.01.T02"/>
    <property type="gene ID" value="TuG1812G0500003642.01"/>
</dbReference>
<evidence type="ECO:0000313" key="1">
    <source>
        <dbReference type="EnsemblPlants" id="TuG1812G0500003642.01.T01"/>
    </source>
</evidence>
<dbReference type="Gramene" id="TuG1812G0500003642.01.T01">
    <property type="protein sequence ID" value="TuG1812G0500003642.01.T01"/>
    <property type="gene ID" value="TuG1812G0500003642.01"/>
</dbReference>
<evidence type="ECO:0000313" key="2">
    <source>
        <dbReference type="Proteomes" id="UP000015106"/>
    </source>
</evidence>
<protein>
    <submittedName>
        <fullName evidence="1">Uncharacterized protein</fullName>
    </submittedName>
</protein>
<reference evidence="1" key="2">
    <citation type="submission" date="2018-03" db="EMBL/GenBank/DDBJ databases">
        <title>The Triticum urartu genome reveals the dynamic nature of wheat genome evolution.</title>
        <authorList>
            <person name="Ling H."/>
            <person name="Ma B."/>
            <person name="Shi X."/>
            <person name="Liu H."/>
            <person name="Dong L."/>
            <person name="Sun H."/>
            <person name="Cao Y."/>
            <person name="Gao Q."/>
            <person name="Zheng S."/>
            <person name="Li Y."/>
            <person name="Yu Y."/>
            <person name="Du H."/>
            <person name="Qi M."/>
            <person name="Li Y."/>
            <person name="Yu H."/>
            <person name="Cui Y."/>
            <person name="Wang N."/>
            <person name="Chen C."/>
            <person name="Wu H."/>
            <person name="Zhao Y."/>
            <person name="Zhang J."/>
            <person name="Li Y."/>
            <person name="Zhou W."/>
            <person name="Zhang B."/>
            <person name="Hu W."/>
            <person name="Eijk M."/>
            <person name="Tang J."/>
            <person name="Witsenboer H."/>
            <person name="Zhao S."/>
            <person name="Li Z."/>
            <person name="Zhang A."/>
            <person name="Wang D."/>
            <person name="Liang C."/>
        </authorList>
    </citation>
    <scope>NUCLEOTIDE SEQUENCE [LARGE SCALE GENOMIC DNA]</scope>
    <source>
        <strain evidence="1">cv. G1812</strain>
    </source>
</reference>
<dbReference type="EnsemblPlants" id="TuG1812G0500003642.01.T01">
    <property type="protein sequence ID" value="TuG1812G0500003642.01.T01"/>
    <property type="gene ID" value="TuG1812G0500003642.01"/>
</dbReference>
<name>A0A8R7UIA9_TRIUA</name>
<keyword evidence="2" id="KW-1185">Reference proteome</keyword>
<proteinExistence type="predicted"/>
<organism evidence="1 2">
    <name type="scientific">Triticum urartu</name>
    <name type="common">Red wild einkorn</name>
    <name type="synonym">Crithodium urartu</name>
    <dbReference type="NCBI Taxonomy" id="4572"/>
    <lineage>
        <taxon>Eukaryota</taxon>
        <taxon>Viridiplantae</taxon>
        <taxon>Streptophyta</taxon>
        <taxon>Embryophyta</taxon>
        <taxon>Tracheophyta</taxon>
        <taxon>Spermatophyta</taxon>
        <taxon>Magnoliopsida</taxon>
        <taxon>Liliopsida</taxon>
        <taxon>Poales</taxon>
        <taxon>Poaceae</taxon>
        <taxon>BOP clade</taxon>
        <taxon>Pooideae</taxon>
        <taxon>Triticodae</taxon>
        <taxon>Triticeae</taxon>
        <taxon>Triticinae</taxon>
        <taxon>Triticum</taxon>
    </lineage>
</organism>
<dbReference type="EnsemblPlants" id="TuG1812G0500003642.01.T02">
    <property type="protein sequence ID" value="TuG1812G0500003642.01.T02"/>
    <property type="gene ID" value="TuG1812G0500003642.01"/>
</dbReference>
<dbReference type="AlphaFoldDB" id="A0A8R7UIA9"/>
<sequence>MPTHSLASWEEETREREEVRWREEKEAGRLRPVWPSLHYCFALVGTGHTGPTQAWSRMSLLWEHIAESLSSMTVPIPCIMPLRWCKASCRDCLGGAQPVFVGMPMRQQLTTSCSA</sequence>
<accession>A0A8R7UIA9</accession>
<reference evidence="1" key="3">
    <citation type="submission" date="2022-06" db="UniProtKB">
        <authorList>
            <consortium name="EnsemblPlants"/>
        </authorList>
    </citation>
    <scope>IDENTIFICATION</scope>
</reference>